<feature type="compositionally biased region" description="Pro residues" evidence="1">
    <location>
        <begin position="449"/>
        <end position="458"/>
    </location>
</feature>
<accession>A0A1F5LF34</accession>
<feature type="region of interest" description="Disordered" evidence="1">
    <location>
        <begin position="714"/>
        <end position="750"/>
    </location>
</feature>
<feature type="compositionally biased region" description="Polar residues" evidence="1">
    <location>
        <begin position="593"/>
        <end position="608"/>
    </location>
</feature>
<feature type="region of interest" description="Disordered" evidence="1">
    <location>
        <begin position="552"/>
        <end position="624"/>
    </location>
</feature>
<protein>
    <recommendedName>
        <fullName evidence="2">SWR1-complex protein 3 domain-containing protein</fullName>
    </recommendedName>
</protein>
<feature type="compositionally biased region" description="Polar residues" evidence="1">
    <location>
        <begin position="381"/>
        <end position="398"/>
    </location>
</feature>
<feature type="compositionally biased region" description="Low complexity" evidence="1">
    <location>
        <begin position="302"/>
        <end position="330"/>
    </location>
</feature>
<name>A0A1F5LF34_PENAI</name>
<feature type="compositionally biased region" description="Low complexity" evidence="1">
    <location>
        <begin position="222"/>
        <end position="241"/>
    </location>
</feature>
<dbReference type="GO" id="GO:0140849">
    <property type="term" value="F:ATP-dependent H2AZ histone chaperone activity"/>
    <property type="evidence" value="ECO:0007669"/>
    <property type="project" value="InterPro"/>
</dbReference>
<dbReference type="RefSeq" id="XP_022487120.1">
    <property type="nucleotide sequence ID" value="XM_022632936.1"/>
</dbReference>
<gene>
    <name evidence="3" type="ORF">PENARI_c012G06449</name>
</gene>
<feature type="compositionally biased region" description="Polar residues" evidence="1">
    <location>
        <begin position="347"/>
        <end position="358"/>
    </location>
</feature>
<dbReference type="PANTHER" id="PTHR28108:SF1">
    <property type="entry name" value="SWR1-COMPLEX PROTEIN 3"/>
    <property type="match status" value="1"/>
</dbReference>
<dbReference type="Proteomes" id="UP000177622">
    <property type="component" value="Unassembled WGS sequence"/>
</dbReference>
<sequence length="750" mass="81269">MAEKRRLPPRDRRESAAKRRVSEAAPQSTKKKAPTPRAPSPLEPVDAPLPTSLKDVEGLPVLRARQPLTLSDKEYQSIAESGVLLAALERSKKKWLSDGILVRYFTKPKKTKREQIERNNPPKDSMTKVGPCDITIGPHFFDAMIYTVKDPNAPPSLQYASPQRPMVHYGHPNNFQQYRPYPSPSNPQRPNQYSPVPAGRPGYSGSHPPAQQPRGPNQGNAPSPQGGQRPQQGQKGPNGQPAKPSPDPVIQMLATRAAADPELKALMRVVASSQASQEQLRAFQAHIDELNAIIKSREQQEQRQQASATPTQPQQSPQQATPAPQAQSTPQPQPQPKQDGDAKSTSKEQPATHTNTPAKQPPAQAKTQPHPPAASAEKPANPQNSTGPAMIKQESTTLTDKDSQAAPTPSTAGGNASTPAPASTPGQQQSPAVNPTPPPASRPQAAARPGPPYPPYPQPAYGSQTPIQSRPPQYGTSNSFYRSPVAPLPPPRVGYKAVVFEFTSPLTPYGNATSGHAGSGDRYLFPEHTILEWLPDENTVIASFLVVRKVDPNTPFPLETSTEAGNSRSKGKSAPKTKKGEPKGKAGKGTDSAGPQTPNQSAGTPQKQEPTDSAMPEASGTPINDANLKEYWQPVTFRIHSPSATILEPLARVVKPADEVRKYMNEIMDRAERAPDGFLAMRLPREESHEPFESEGTPASNIGTRSRLSRVQLADEESEVETSAFEFEEEDEDELKDFYDAPYGLPPLKT</sequence>
<feature type="compositionally biased region" description="Polar residues" evidence="1">
    <location>
        <begin position="465"/>
        <end position="481"/>
    </location>
</feature>
<dbReference type="PANTHER" id="PTHR28108">
    <property type="entry name" value="SWR1-COMPLEX PROTEIN 3"/>
    <property type="match status" value="1"/>
</dbReference>
<keyword evidence="4" id="KW-1185">Reference proteome</keyword>
<evidence type="ECO:0000256" key="1">
    <source>
        <dbReference type="SAM" id="MobiDB-lite"/>
    </source>
</evidence>
<comment type="caution">
    <text evidence="3">The sequence shown here is derived from an EMBL/GenBank/DDBJ whole genome shotgun (WGS) entry which is preliminary data.</text>
</comment>
<dbReference type="InterPro" id="IPR037651">
    <property type="entry name" value="Swc3"/>
</dbReference>
<feature type="region of interest" description="Disordered" evidence="1">
    <location>
        <begin position="1"/>
        <end position="61"/>
    </location>
</feature>
<feature type="region of interest" description="Disordered" evidence="1">
    <location>
        <begin position="155"/>
        <end position="256"/>
    </location>
</feature>
<feature type="compositionally biased region" description="Acidic residues" evidence="1">
    <location>
        <begin position="714"/>
        <end position="735"/>
    </location>
</feature>
<feature type="region of interest" description="Disordered" evidence="1">
    <location>
        <begin position="294"/>
        <end position="488"/>
    </location>
</feature>
<dbReference type="OrthoDB" id="5338195at2759"/>
<feature type="domain" description="SWR1-complex protein 3" evidence="2">
    <location>
        <begin position="55"/>
        <end position="151"/>
    </location>
</feature>
<dbReference type="GO" id="GO:0000812">
    <property type="term" value="C:Swr1 complex"/>
    <property type="evidence" value="ECO:0007669"/>
    <property type="project" value="InterPro"/>
</dbReference>
<dbReference type="AlphaFoldDB" id="A0A1F5LF34"/>
<evidence type="ECO:0000313" key="4">
    <source>
        <dbReference type="Proteomes" id="UP000177622"/>
    </source>
</evidence>
<dbReference type="InterPro" id="IPR057558">
    <property type="entry name" value="Swc3_dom"/>
</dbReference>
<proteinExistence type="predicted"/>
<evidence type="ECO:0000259" key="2">
    <source>
        <dbReference type="Pfam" id="PF24707"/>
    </source>
</evidence>
<feature type="compositionally biased region" description="Basic and acidic residues" evidence="1">
    <location>
        <begin position="1"/>
        <end position="22"/>
    </location>
</feature>
<feature type="compositionally biased region" description="Polar residues" evidence="1">
    <location>
        <begin position="697"/>
        <end position="706"/>
    </location>
</feature>
<organism evidence="3 4">
    <name type="scientific">Penicillium arizonense</name>
    <dbReference type="NCBI Taxonomy" id="1835702"/>
    <lineage>
        <taxon>Eukaryota</taxon>
        <taxon>Fungi</taxon>
        <taxon>Dikarya</taxon>
        <taxon>Ascomycota</taxon>
        <taxon>Pezizomycotina</taxon>
        <taxon>Eurotiomycetes</taxon>
        <taxon>Eurotiomycetidae</taxon>
        <taxon>Eurotiales</taxon>
        <taxon>Aspergillaceae</taxon>
        <taxon>Penicillium</taxon>
    </lineage>
</organism>
<evidence type="ECO:0000313" key="3">
    <source>
        <dbReference type="EMBL" id="OGE51676.1"/>
    </source>
</evidence>
<feature type="compositionally biased region" description="Polar residues" evidence="1">
    <location>
        <begin position="405"/>
        <end position="433"/>
    </location>
</feature>
<feature type="region of interest" description="Disordered" evidence="1">
    <location>
        <begin position="687"/>
        <end position="706"/>
    </location>
</feature>
<dbReference type="EMBL" id="LXJU01000012">
    <property type="protein sequence ID" value="OGE51676.1"/>
    <property type="molecule type" value="Genomic_DNA"/>
</dbReference>
<dbReference type="STRING" id="1835702.A0A1F5LF34"/>
<dbReference type="GeneID" id="34577670"/>
<dbReference type="Pfam" id="PF24707">
    <property type="entry name" value="Swc3"/>
    <property type="match status" value="1"/>
</dbReference>
<feature type="compositionally biased region" description="Polar residues" evidence="1">
    <location>
        <begin position="559"/>
        <end position="568"/>
    </location>
</feature>
<reference evidence="3 4" key="1">
    <citation type="journal article" date="2016" name="Sci. Rep.">
        <title>Penicillium arizonense, a new, genome sequenced fungal species, reveals a high chemical diversity in secreted metabolites.</title>
        <authorList>
            <person name="Grijseels S."/>
            <person name="Nielsen J.C."/>
            <person name="Randelovic M."/>
            <person name="Nielsen J."/>
            <person name="Nielsen K.F."/>
            <person name="Workman M."/>
            <person name="Frisvad J.C."/>
        </authorList>
    </citation>
    <scope>NUCLEOTIDE SEQUENCE [LARGE SCALE GENOMIC DNA]</scope>
    <source>
        <strain evidence="3 4">CBS 141311</strain>
    </source>
</reference>